<comment type="caution">
    <text evidence="1">The sequence shown here is derived from an EMBL/GenBank/DDBJ whole genome shotgun (WGS) entry which is preliminary data.</text>
</comment>
<dbReference type="AlphaFoldDB" id="A0A329CAF3"/>
<gene>
    <name evidence="1" type="ORF">BX591_10861</name>
</gene>
<name>A0A329CAF3_9BURK</name>
<evidence type="ECO:0000313" key="1">
    <source>
        <dbReference type="EMBL" id="RAS31956.1"/>
    </source>
</evidence>
<accession>A0A329CAF3</accession>
<sequence length="55" mass="6339">MEETRTNIHTGLVRRNNFLRENPILSQIVAVFGKLTARRAFQRTGKRNDRARTGA</sequence>
<protein>
    <submittedName>
        <fullName evidence="1">Uncharacterized protein</fullName>
    </submittedName>
</protein>
<organism evidence="1 2">
    <name type="scientific">Paraburkholderia bryophila</name>
    <dbReference type="NCBI Taxonomy" id="420952"/>
    <lineage>
        <taxon>Bacteria</taxon>
        <taxon>Pseudomonadati</taxon>
        <taxon>Pseudomonadota</taxon>
        <taxon>Betaproteobacteria</taxon>
        <taxon>Burkholderiales</taxon>
        <taxon>Burkholderiaceae</taxon>
        <taxon>Paraburkholderia</taxon>
    </lineage>
</organism>
<dbReference type="Proteomes" id="UP000248918">
    <property type="component" value="Unassembled WGS sequence"/>
</dbReference>
<evidence type="ECO:0000313" key="2">
    <source>
        <dbReference type="Proteomes" id="UP000248918"/>
    </source>
</evidence>
<proteinExistence type="predicted"/>
<dbReference type="EMBL" id="QLTK01000008">
    <property type="protein sequence ID" value="RAS31956.1"/>
    <property type="molecule type" value="Genomic_DNA"/>
</dbReference>
<reference evidence="1 2" key="1">
    <citation type="submission" date="2018-06" db="EMBL/GenBank/DDBJ databases">
        <title>Genomic Encyclopedia of Type Strains, Phase III (KMG-III): the genomes of soil and plant-associated and newly described type strains.</title>
        <authorList>
            <person name="Whitman W."/>
        </authorList>
    </citation>
    <scope>NUCLEOTIDE SEQUENCE [LARGE SCALE GENOMIC DNA]</scope>
    <source>
        <strain evidence="1 2">LMG 23644</strain>
    </source>
</reference>